<evidence type="ECO:0000256" key="5">
    <source>
        <dbReference type="ARBA" id="ARBA00022801"/>
    </source>
</evidence>
<dbReference type="PROSITE" id="PS51164">
    <property type="entry name" value="CBM1_2"/>
    <property type="match status" value="1"/>
</dbReference>
<keyword evidence="5 9" id="KW-0378">Hydrolase</keyword>
<dbReference type="Pfam" id="PF10503">
    <property type="entry name" value="Esterase_PHB"/>
    <property type="match status" value="1"/>
</dbReference>
<dbReference type="OrthoDB" id="2425929at2759"/>
<keyword evidence="7 9" id="KW-0119">Carbohydrate metabolism</keyword>
<evidence type="ECO:0000259" key="11">
    <source>
        <dbReference type="PROSITE" id="PS51164"/>
    </source>
</evidence>
<feature type="compositionally biased region" description="Low complexity" evidence="10">
    <location>
        <begin position="299"/>
        <end position="321"/>
    </location>
</feature>
<dbReference type="InterPro" id="IPR010126">
    <property type="entry name" value="Esterase_phb"/>
</dbReference>
<dbReference type="GO" id="GO:0005576">
    <property type="term" value="C:extracellular region"/>
    <property type="evidence" value="ECO:0007669"/>
    <property type="project" value="UniProtKB-SubCell"/>
</dbReference>
<keyword evidence="6" id="KW-0325">Glycoprotein</keyword>
<dbReference type="InterPro" id="IPR029058">
    <property type="entry name" value="AB_hydrolase_fold"/>
</dbReference>
<evidence type="ECO:0000313" key="12">
    <source>
        <dbReference type="EMBL" id="KAH7030644.1"/>
    </source>
</evidence>
<dbReference type="EC" id="3.1.1.-" evidence="9"/>
<comment type="function">
    <text evidence="9">Esterase involved in the hydrolysis of xylan, a major structural heterogeneous polysaccharide found in plant biomass representing the second most abundant polysaccharide in the biosphere, after cellulose.</text>
</comment>
<dbReference type="SMART" id="SM00236">
    <property type="entry name" value="fCBD"/>
    <property type="match status" value="1"/>
</dbReference>
<keyword evidence="4 9" id="KW-0732">Signal</keyword>
<feature type="chain" id="PRO_5040541347" description="Carboxylic ester hydrolase" evidence="9">
    <location>
        <begin position="23"/>
        <end position="356"/>
    </location>
</feature>
<evidence type="ECO:0000256" key="4">
    <source>
        <dbReference type="ARBA" id="ARBA00022729"/>
    </source>
</evidence>
<dbReference type="EMBL" id="JAGTJQ010000005">
    <property type="protein sequence ID" value="KAH7030644.1"/>
    <property type="molecule type" value="Genomic_DNA"/>
</dbReference>
<comment type="caution">
    <text evidence="12">The sequence shown here is derived from an EMBL/GenBank/DDBJ whole genome shotgun (WGS) entry which is preliminary data.</text>
</comment>
<keyword evidence="3 9" id="KW-0964">Secreted</keyword>
<keyword evidence="2 9" id="KW-0719">Serine esterase</keyword>
<accession>A0A9P8Y8B6</accession>
<gene>
    <name evidence="12" type="ORF">B0I36DRAFT_322172</name>
</gene>
<keyword evidence="8 9" id="KW-0624">Polysaccharide degradation</keyword>
<comment type="similarity">
    <text evidence="9">Belongs to the carbohydrate esterase 1 (CE1) family.</text>
</comment>
<evidence type="ECO:0000313" key="13">
    <source>
        <dbReference type="Proteomes" id="UP000756346"/>
    </source>
</evidence>
<feature type="region of interest" description="Disordered" evidence="10">
    <location>
        <begin position="299"/>
        <end position="322"/>
    </location>
</feature>
<dbReference type="NCBIfam" id="TIGR01840">
    <property type="entry name" value="esterase_phb"/>
    <property type="match status" value="1"/>
</dbReference>
<keyword evidence="13" id="KW-1185">Reference proteome</keyword>
<evidence type="ECO:0000256" key="8">
    <source>
        <dbReference type="ARBA" id="ARBA00023326"/>
    </source>
</evidence>
<dbReference type="InterPro" id="IPR050955">
    <property type="entry name" value="Plant_Biomass_Hydrol_Est"/>
</dbReference>
<dbReference type="InterPro" id="IPR000254">
    <property type="entry name" value="CBD"/>
</dbReference>
<dbReference type="Pfam" id="PF00734">
    <property type="entry name" value="CBM_1"/>
    <property type="match status" value="1"/>
</dbReference>
<dbReference type="GO" id="GO:0030248">
    <property type="term" value="F:cellulose binding"/>
    <property type="evidence" value="ECO:0007669"/>
    <property type="project" value="InterPro"/>
</dbReference>
<dbReference type="PANTHER" id="PTHR43037">
    <property type="entry name" value="UNNAMED PRODUCT-RELATED"/>
    <property type="match status" value="1"/>
</dbReference>
<protein>
    <recommendedName>
        <fullName evidence="9">Carboxylic ester hydrolase</fullName>
        <ecNumber evidence="9">3.1.1.-</ecNumber>
    </recommendedName>
</protein>
<evidence type="ECO:0000256" key="2">
    <source>
        <dbReference type="ARBA" id="ARBA00022487"/>
    </source>
</evidence>
<evidence type="ECO:0000256" key="10">
    <source>
        <dbReference type="SAM" id="MobiDB-lite"/>
    </source>
</evidence>
<proteinExistence type="inferred from homology"/>
<feature type="domain" description="CBM1" evidence="11">
    <location>
        <begin position="320"/>
        <end position="356"/>
    </location>
</feature>
<evidence type="ECO:0000256" key="7">
    <source>
        <dbReference type="ARBA" id="ARBA00023277"/>
    </source>
</evidence>
<dbReference type="GeneID" id="70183359"/>
<evidence type="ECO:0000256" key="6">
    <source>
        <dbReference type="ARBA" id="ARBA00023180"/>
    </source>
</evidence>
<evidence type="ECO:0000256" key="9">
    <source>
        <dbReference type="RuleBase" id="RU367147"/>
    </source>
</evidence>
<evidence type="ECO:0000256" key="1">
    <source>
        <dbReference type="ARBA" id="ARBA00004613"/>
    </source>
</evidence>
<dbReference type="GO" id="GO:0052689">
    <property type="term" value="F:carboxylic ester hydrolase activity"/>
    <property type="evidence" value="ECO:0007669"/>
    <property type="project" value="UniProtKB-KW"/>
</dbReference>
<dbReference type="PANTHER" id="PTHR43037:SF3">
    <property type="entry name" value="FERULOYL ESTERASE B"/>
    <property type="match status" value="1"/>
</dbReference>
<organism evidence="12 13">
    <name type="scientific">Microdochium trichocladiopsis</name>
    <dbReference type="NCBI Taxonomy" id="1682393"/>
    <lineage>
        <taxon>Eukaryota</taxon>
        <taxon>Fungi</taxon>
        <taxon>Dikarya</taxon>
        <taxon>Ascomycota</taxon>
        <taxon>Pezizomycotina</taxon>
        <taxon>Sordariomycetes</taxon>
        <taxon>Xylariomycetidae</taxon>
        <taxon>Xylariales</taxon>
        <taxon>Microdochiaceae</taxon>
        <taxon>Microdochium</taxon>
    </lineage>
</organism>
<dbReference type="AlphaFoldDB" id="A0A9P8Y8B6"/>
<sequence>MFASLWISVLLAVLCHPLLASAGTYSQVTNFGANSSGAKMYLYVPTSLKSNPAILVAVHHCQGTAQSYYGSTPYAKLADQYGFLVIYPESPYSGTCWDVSSTATLTHEGGANSNSIANMVRYTLTTYKADASRVFVQGGSSGAMMANVLAATYPDMFAAVIVYSGVPAGCFYTGTVNGWNSDCAQGKVSKSAQDWATQVRNMYKGYTGKYPRIQIYHGATDTTLRPNNYNETIKEWSGIFGYSSPMQVLPSTPRSGFTKYVYGPNLQGIWASNYGHNVPIFGDDDMKWYGIVGGSTTTTAGPSSTTTTTAGTTATSPPGSGQVQWGQCGGIGWTGPTTCVSPYKCTYSNDWYSQCI</sequence>
<dbReference type="RefSeq" id="XP_046012324.1">
    <property type="nucleotide sequence ID" value="XM_046153813.1"/>
</dbReference>
<reference evidence="12" key="1">
    <citation type="journal article" date="2021" name="Nat. Commun.">
        <title>Genetic determinants of endophytism in the Arabidopsis root mycobiome.</title>
        <authorList>
            <person name="Mesny F."/>
            <person name="Miyauchi S."/>
            <person name="Thiergart T."/>
            <person name="Pickel B."/>
            <person name="Atanasova L."/>
            <person name="Karlsson M."/>
            <person name="Huettel B."/>
            <person name="Barry K.W."/>
            <person name="Haridas S."/>
            <person name="Chen C."/>
            <person name="Bauer D."/>
            <person name="Andreopoulos W."/>
            <person name="Pangilinan J."/>
            <person name="LaButti K."/>
            <person name="Riley R."/>
            <person name="Lipzen A."/>
            <person name="Clum A."/>
            <person name="Drula E."/>
            <person name="Henrissat B."/>
            <person name="Kohler A."/>
            <person name="Grigoriev I.V."/>
            <person name="Martin F.M."/>
            <person name="Hacquard S."/>
        </authorList>
    </citation>
    <scope>NUCLEOTIDE SEQUENCE</scope>
    <source>
        <strain evidence="12">MPI-CAGE-CH-0230</strain>
    </source>
</reference>
<dbReference type="Gene3D" id="3.40.50.1820">
    <property type="entry name" value="alpha/beta hydrolase"/>
    <property type="match status" value="1"/>
</dbReference>
<evidence type="ECO:0000256" key="3">
    <source>
        <dbReference type="ARBA" id="ARBA00022525"/>
    </source>
</evidence>
<comment type="subcellular location">
    <subcellularLocation>
        <location evidence="1 9">Secreted</location>
    </subcellularLocation>
</comment>
<dbReference type="PROSITE" id="PS00562">
    <property type="entry name" value="CBM1_1"/>
    <property type="match status" value="1"/>
</dbReference>
<feature type="signal peptide" evidence="9">
    <location>
        <begin position="1"/>
        <end position="22"/>
    </location>
</feature>
<dbReference type="SUPFAM" id="SSF53474">
    <property type="entry name" value="alpha/beta-Hydrolases"/>
    <property type="match status" value="2"/>
</dbReference>
<dbReference type="Proteomes" id="UP000756346">
    <property type="component" value="Unassembled WGS sequence"/>
</dbReference>
<dbReference type="GO" id="GO:0045493">
    <property type="term" value="P:xylan catabolic process"/>
    <property type="evidence" value="ECO:0007669"/>
    <property type="project" value="UniProtKB-UniRule"/>
</dbReference>
<name>A0A9P8Y8B6_9PEZI</name>